<dbReference type="Gene3D" id="2.30.30.240">
    <property type="entry name" value="PRC-barrel domain"/>
    <property type="match status" value="1"/>
</dbReference>
<dbReference type="InterPro" id="IPR027275">
    <property type="entry name" value="PRC-brl_dom"/>
</dbReference>
<evidence type="ECO:0000259" key="1">
    <source>
        <dbReference type="Pfam" id="PF05239"/>
    </source>
</evidence>
<dbReference type="KEGG" id="cia:BEN51_05325"/>
<evidence type="ECO:0000313" key="3">
    <source>
        <dbReference type="Proteomes" id="UP000264883"/>
    </source>
</evidence>
<name>A0A343JBK0_9CLOT</name>
<dbReference type="NCBIfam" id="TIGR02888">
    <property type="entry name" value="spore_YlmC_YmxH"/>
    <property type="match status" value="1"/>
</dbReference>
<proteinExistence type="predicted"/>
<dbReference type="AlphaFoldDB" id="A0A343JBK0"/>
<keyword evidence="3" id="KW-1185">Reference proteome</keyword>
<dbReference type="SUPFAM" id="SSF50346">
    <property type="entry name" value="PRC-barrel domain"/>
    <property type="match status" value="1"/>
</dbReference>
<reference evidence="2 3" key="1">
    <citation type="submission" date="2016-08" db="EMBL/GenBank/DDBJ databases">
        <title>Complete Genome Sequence Of The Indigo Reducing Clostridium isatidis DSM15098.</title>
        <authorList>
            <person name="Little G.T."/>
            <person name="Minton N.P."/>
        </authorList>
    </citation>
    <scope>NUCLEOTIDE SEQUENCE [LARGE SCALE GENOMIC DNA]</scope>
    <source>
        <strain evidence="2 3">DSM 15098</strain>
    </source>
</reference>
<dbReference type="RefSeq" id="WP_119865048.1">
    <property type="nucleotide sequence ID" value="NZ_CP016786.1"/>
</dbReference>
<dbReference type="InterPro" id="IPR011033">
    <property type="entry name" value="PRC_barrel-like_sf"/>
</dbReference>
<organism evidence="2 3">
    <name type="scientific">Clostridium isatidis</name>
    <dbReference type="NCBI Taxonomy" id="182773"/>
    <lineage>
        <taxon>Bacteria</taxon>
        <taxon>Bacillati</taxon>
        <taxon>Bacillota</taxon>
        <taxon>Clostridia</taxon>
        <taxon>Eubacteriales</taxon>
        <taxon>Clostridiaceae</taxon>
        <taxon>Clostridium</taxon>
    </lineage>
</organism>
<dbReference type="PANTHER" id="PTHR40061">
    <property type="entry name" value="SPORULATION PROTEIN YLMC-RELATED"/>
    <property type="match status" value="1"/>
</dbReference>
<protein>
    <submittedName>
        <fullName evidence="2">YlmC/YmxH family sporulation protein</fullName>
    </submittedName>
</protein>
<dbReference type="InterPro" id="IPR014238">
    <property type="entry name" value="Spore_YlmC/YmxH"/>
</dbReference>
<dbReference type="EMBL" id="CP016786">
    <property type="protein sequence ID" value="ASW42908.1"/>
    <property type="molecule type" value="Genomic_DNA"/>
</dbReference>
<dbReference type="OrthoDB" id="6024937at2"/>
<evidence type="ECO:0000313" key="2">
    <source>
        <dbReference type="EMBL" id="ASW42908.1"/>
    </source>
</evidence>
<sequence>MLRGERKKSEYYDEETIRENKYRLLSELETYEIFNTEEAEKYDTQHDLDFIIDEKGNLRYIVAAVYGSKFGFFGSKEYVEIPWDYVTKIGTNVIVVSADRSKIKRTRA</sequence>
<dbReference type="Pfam" id="PF05239">
    <property type="entry name" value="PRC"/>
    <property type="match status" value="1"/>
</dbReference>
<dbReference type="Proteomes" id="UP000264883">
    <property type="component" value="Chromosome"/>
</dbReference>
<dbReference type="PANTHER" id="PTHR40061:SF1">
    <property type="entry name" value="SPORULATION PROTEIN YLMC-RELATED"/>
    <property type="match status" value="1"/>
</dbReference>
<accession>A0A343JBK0</accession>
<feature type="domain" description="PRC-barrel" evidence="1">
    <location>
        <begin position="25"/>
        <end position="101"/>
    </location>
</feature>
<gene>
    <name evidence="2" type="ORF">BEN51_05325</name>
</gene>